<keyword evidence="2" id="KW-1185">Reference proteome</keyword>
<name>A0A835ZIR7_9STRA</name>
<evidence type="ECO:0000313" key="1">
    <source>
        <dbReference type="EMBL" id="KAG5192922.1"/>
    </source>
</evidence>
<dbReference type="EMBL" id="JAFCMP010000001">
    <property type="protein sequence ID" value="KAG5192922.1"/>
    <property type="molecule type" value="Genomic_DNA"/>
</dbReference>
<dbReference type="Proteomes" id="UP000664859">
    <property type="component" value="Unassembled WGS sequence"/>
</dbReference>
<sequence>MASFESSTVVGLVVAFGAVAAVVVSMKCNRFESMSATLRNSIIAASTGSDGLRHDRDMPDLQALKEQLPPIVFKYLTMTLQRSNVRVTRATIKQTGLFLMKPDSAGAADPVSSAWAPFKAVQRFSVPPASPIGMLWESRIAMGRKWPLSLLSVRVADGYVNGRGSMRGRIGPFPIMNIVGTKEITEGSLSRYLAESPWFPHALLPDPQYLTWAPLPDRDGCQRARATLSDGGSSVSADFSFAEDGEMVRGDAQRWKQVAGGFELQPWVVRFGGYEEIEGCRIPTTGSAGWLLPDGSEQQYCILTLSDVSYS</sequence>
<gene>
    <name evidence="1" type="ORF">JKP88DRAFT_240580</name>
</gene>
<evidence type="ECO:0000313" key="2">
    <source>
        <dbReference type="Proteomes" id="UP000664859"/>
    </source>
</evidence>
<comment type="caution">
    <text evidence="1">The sequence shown here is derived from an EMBL/GenBank/DDBJ whole genome shotgun (WGS) entry which is preliminary data.</text>
</comment>
<protein>
    <submittedName>
        <fullName evidence="1">Uncharacterized protein</fullName>
    </submittedName>
</protein>
<dbReference type="InterPro" id="IPR046674">
    <property type="entry name" value="DUF6544"/>
</dbReference>
<dbReference type="Pfam" id="PF20181">
    <property type="entry name" value="DUF6544"/>
    <property type="match status" value="1"/>
</dbReference>
<accession>A0A835ZIR7</accession>
<proteinExistence type="predicted"/>
<dbReference type="AlphaFoldDB" id="A0A835ZIR7"/>
<organism evidence="1 2">
    <name type="scientific">Tribonema minus</name>
    <dbReference type="NCBI Taxonomy" id="303371"/>
    <lineage>
        <taxon>Eukaryota</taxon>
        <taxon>Sar</taxon>
        <taxon>Stramenopiles</taxon>
        <taxon>Ochrophyta</taxon>
        <taxon>PX clade</taxon>
        <taxon>Xanthophyceae</taxon>
        <taxon>Tribonematales</taxon>
        <taxon>Tribonemataceae</taxon>
        <taxon>Tribonema</taxon>
    </lineage>
</organism>
<reference evidence="1" key="1">
    <citation type="submission" date="2021-02" db="EMBL/GenBank/DDBJ databases">
        <title>First Annotated Genome of the Yellow-green Alga Tribonema minus.</title>
        <authorList>
            <person name="Mahan K.M."/>
        </authorList>
    </citation>
    <scope>NUCLEOTIDE SEQUENCE</scope>
    <source>
        <strain evidence="1">UTEX B ZZ1240</strain>
    </source>
</reference>